<dbReference type="EMBL" id="VCGU01000001">
    <property type="protein sequence ID" value="TRY80553.1"/>
    <property type="molecule type" value="Genomic_DNA"/>
</dbReference>
<dbReference type="InterPro" id="IPR012337">
    <property type="entry name" value="RNaseH-like_sf"/>
</dbReference>
<dbReference type="STRING" id="6832.A0A553PS99"/>
<dbReference type="PANTHER" id="PTHR37984">
    <property type="entry name" value="PROTEIN CBG26694"/>
    <property type="match status" value="1"/>
</dbReference>
<dbReference type="GO" id="GO:0003676">
    <property type="term" value="F:nucleic acid binding"/>
    <property type="evidence" value="ECO:0007669"/>
    <property type="project" value="InterPro"/>
</dbReference>
<gene>
    <name evidence="2" type="ORF">TCAL_13617</name>
</gene>
<sequence length="364" mass="41542">SAEKRKFYYDRSCKPREVIPIGASVLVQNPVSKRWDATARVIGEPNGRQAVTISEEADFVAIMVSKVADSREATNFKEAEPRAALVFQKADSRATTNFKVADPAAIIIFKESDSRATTNSKVADPASIMVPKEKIGGKHYCILVDRFSNWPAVFPLRSLDTSTLLKHLQEWFLNWGIPTEIRSDGGPQFRSQFSEFCILNNIHHTSSSPYNPRSNGHAEFAVKQMKNLLSKSSTWNDFRERLREFRNTPNNSGFSPAHWVFFRPQKTTIPSHPNAFARISDINYEEAIKKKNYDHNKIVQYADMHSRELTPLKKGDRVVVQNIHSKLWNIKGVISSIQQNNRSYKVLTDGGRPLYRNQKFIKRS</sequence>
<feature type="non-terminal residue" evidence="2">
    <location>
        <position position="1"/>
    </location>
</feature>
<dbReference type="Pfam" id="PF00665">
    <property type="entry name" value="rve"/>
    <property type="match status" value="1"/>
</dbReference>
<feature type="domain" description="Integrase catalytic" evidence="1">
    <location>
        <begin position="112"/>
        <end position="229"/>
    </location>
</feature>
<evidence type="ECO:0000259" key="1">
    <source>
        <dbReference type="PROSITE" id="PS50994"/>
    </source>
</evidence>
<evidence type="ECO:0000313" key="2">
    <source>
        <dbReference type="EMBL" id="TRY80553.1"/>
    </source>
</evidence>
<organism evidence="2 3">
    <name type="scientific">Tigriopus californicus</name>
    <name type="common">Marine copepod</name>
    <dbReference type="NCBI Taxonomy" id="6832"/>
    <lineage>
        <taxon>Eukaryota</taxon>
        <taxon>Metazoa</taxon>
        <taxon>Ecdysozoa</taxon>
        <taxon>Arthropoda</taxon>
        <taxon>Crustacea</taxon>
        <taxon>Multicrustacea</taxon>
        <taxon>Hexanauplia</taxon>
        <taxon>Copepoda</taxon>
        <taxon>Harpacticoida</taxon>
        <taxon>Harpacticidae</taxon>
        <taxon>Tigriopus</taxon>
    </lineage>
</organism>
<keyword evidence="3" id="KW-1185">Reference proteome</keyword>
<dbReference type="Proteomes" id="UP000318571">
    <property type="component" value="Chromosome 12"/>
</dbReference>
<dbReference type="PANTHER" id="PTHR37984:SF5">
    <property type="entry name" value="PROTEIN NYNRIN-LIKE"/>
    <property type="match status" value="1"/>
</dbReference>
<comment type="caution">
    <text evidence="2">The sequence shown here is derived from an EMBL/GenBank/DDBJ whole genome shotgun (WGS) entry which is preliminary data.</text>
</comment>
<dbReference type="SUPFAM" id="SSF53098">
    <property type="entry name" value="Ribonuclease H-like"/>
    <property type="match status" value="1"/>
</dbReference>
<reference evidence="2 3" key="1">
    <citation type="journal article" date="2018" name="Nat. Ecol. Evol.">
        <title>Genomic signatures of mitonuclear coevolution across populations of Tigriopus californicus.</title>
        <authorList>
            <person name="Barreto F.S."/>
            <person name="Watson E.T."/>
            <person name="Lima T.G."/>
            <person name="Willett C.S."/>
            <person name="Edmands S."/>
            <person name="Li W."/>
            <person name="Burton R.S."/>
        </authorList>
    </citation>
    <scope>NUCLEOTIDE SEQUENCE [LARGE SCALE GENOMIC DNA]</scope>
    <source>
        <strain evidence="2 3">San Diego</strain>
    </source>
</reference>
<proteinExistence type="predicted"/>
<name>A0A553PS99_TIGCA</name>
<dbReference type="InterPro" id="IPR001584">
    <property type="entry name" value="Integrase_cat-core"/>
</dbReference>
<accession>A0A553PS99</accession>
<dbReference type="Gene3D" id="3.30.420.10">
    <property type="entry name" value="Ribonuclease H-like superfamily/Ribonuclease H"/>
    <property type="match status" value="1"/>
</dbReference>
<evidence type="ECO:0000313" key="3">
    <source>
        <dbReference type="Proteomes" id="UP000318571"/>
    </source>
</evidence>
<dbReference type="GO" id="GO:0015074">
    <property type="term" value="P:DNA integration"/>
    <property type="evidence" value="ECO:0007669"/>
    <property type="project" value="InterPro"/>
</dbReference>
<dbReference type="PROSITE" id="PS50994">
    <property type="entry name" value="INTEGRASE"/>
    <property type="match status" value="1"/>
</dbReference>
<dbReference type="InterPro" id="IPR036397">
    <property type="entry name" value="RNaseH_sf"/>
</dbReference>
<dbReference type="InterPro" id="IPR050951">
    <property type="entry name" value="Retrovirus_Pol_polyprotein"/>
</dbReference>
<dbReference type="OMA" id="FSEFCIL"/>
<protein>
    <recommendedName>
        <fullName evidence="1">Integrase catalytic domain-containing protein</fullName>
    </recommendedName>
</protein>
<dbReference type="AlphaFoldDB" id="A0A553PS99"/>